<evidence type="ECO:0000313" key="2">
    <source>
        <dbReference type="Proteomes" id="UP000283523"/>
    </source>
</evidence>
<reference evidence="1 2" key="1">
    <citation type="submission" date="2018-08" db="EMBL/GenBank/DDBJ databases">
        <title>Fibrisoma montanum sp. nov., isolated from Danxia mountain soil.</title>
        <authorList>
            <person name="Huang Y."/>
        </authorList>
    </citation>
    <scope>NUCLEOTIDE SEQUENCE [LARGE SCALE GENOMIC DNA]</scope>
    <source>
        <strain evidence="1 2">HYT19</strain>
    </source>
</reference>
<name>A0A418LVK3_9BACT</name>
<sequence>MIMPSNYWFDRQVVVLKYAAKSVRLRTSAVRQRTAAKLVRFCRLRKGDLHARFISTHEWGVGQGAGGTVGKGLTVRLTLRLGARGLGQGAGGRG</sequence>
<dbReference type="AlphaFoldDB" id="A0A418LVK3"/>
<comment type="caution">
    <text evidence="1">The sequence shown here is derived from an EMBL/GenBank/DDBJ whole genome shotgun (WGS) entry which is preliminary data.</text>
</comment>
<evidence type="ECO:0000313" key="1">
    <source>
        <dbReference type="EMBL" id="RIV17267.1"/>
    </source>
</evidence>
<dbReference type="EMBL" id="QXED01000021">
    <property type="protein sequence ID" value="RIV17267.1"/>
    <property type="molecule type" value="Genomic_DNA"/>
</dbReference>
<dbReference type="Proteomes" id="UP000283523">
    <property type="component" value="Unassembled WGS sequence"/>
</dbReference>
<proteinExistence type="predicted"/>
<gene>
    <name evidence="1" type="ORF">DYU11_32690</name>
</gene>
<keyword evidence="2" id="KW-1185">Reference proteome</keyword>
<protein>
    <submittedName>
        <fullName evidence="1">Uncharacterized protein</fullName>
    </submittedName>
</protein>
<accession>A0A418LVK3</accession>
<organism evidence="1 2">
    <name type="scientific">Fibrisoma montanum</name>
    <dbReference type="NCBI Taxonomy" id="2305895"/>
    <lineage>
        <taxon>Bacteria</taxon>
        <taxon>Pseudomonadati</taxon>
        <taxon>Bacteroidota</taxon>
        <taxon>Cytophagia</taxon>
        <taxon>Cytophagales</taxon>
        <taxon>Spirosomataceae</taxon>
        <taxon>Fibrisoma</taxon>
    </lineage>
</organism>